<dbReference type="AlphaFoldDB" id="A0A173TIV2"/>
<name>A0A173TIV2_ANAHA</name>
<dbReference type="EMBL" id="CYXY01000011">
    <property type="protein sequence ID" value="CUN01198.1"/>
    <property type="molecule type" value="Genomic_DNA"/>
</dbReference>
<gene>
    <name evidence="1" type="ORF">ERS852571_01968</name>
</gene>
<evidence type="ECO:0000313" key="1">
    <source>
        <dbReference type="EMBL" id="CUN01198.1"/>
    </source>
</evidence>
<accession>A0A173TIV2</accession>
<sequence length="182" mass="21397">MDEFINKVEAFCNDGGFLEIGLRDPEVLRAYAETAQKLRRNNRKSLSHDEKMLLTRIEVIFCGAYGDINLRVIHLTENLQCKESDLERYLKCFLNKEGNRRKYHKSFVQSCMDKESTVKDSDLWIKYWQTHNTGKTLMDFLGLDAGEYRRWAEISGSDNHDQKFFIEVLQSRKEEKGEKVVC</sequence>
<reference evidence="1 2" key="1">
    <citation type="submission" date="2015-09" db="EMBL/GenBank/DDBJ databases">
        <authorList>
            <consortium name="Pathogen Informatics"/>
        </authorList>
    </citation>
    <scope>NUCLEOTIDE SEQUENCE [LARGE SCALE GENOMIC DNA]</scope>
    <source>
        <strain evidence="1 2">2789STDY5834959</strain>
    </source>
</reference>
<protein>
    <submittedName>
        <fullName evidence="1">Uncharacterized protein</fullName>
    </submittedName>
</protein>
<proteinExistence type="predicted"/>
<dbReference type="RefSeq" id="WP_055072978.1">
    <property type="nucleotide sequence ID" value="NZ_CYXY01000011.1"/>
</dbReference>
<organism evidence="1 2">
    <name type="scientific">Anaerostipes hadrus</name>
    <dbReference type="NCBI Taxonomy" id="649756"/>
    <lineage>
        <taxon>Bacteria</taxon>
        <taxon>Bacillati</taxon>
        <taxon>Bacillota</taxon>
        <taxon>Clostridia</taxon>
        <taxon>Lachnospirales</taxon>
        <taxon>Lachnospiraceae</taxon>
        <taxon>Anaerostipes</taxon>
    </lineage>
</organism>
<dbReference type="Proteomes" id="UP000095553">
    <property type="component" value="Unassembled WGS sequence"/>
</dbReference>
<evidence type="ECO:0000313" key="2">
    <source>
        <dbReference type="Proteomes" id="UP000095553"/>
    </source>
</evidence>